<evidence type="ECO:0000256" key="1">
    <source>
        <dbReference type="SAM" id="MobiDB-lite"/>
    </source>
</evidence>
<dbReference type="EMBL" id="CP025015">
    <property type="protein sequence ID" value="AUW47685.1"/>
    <property type="molecule type" value="Genomic_DNA"/>
</dbReference>
<dbReference type="RefSeq" id="WP_245457638.1">
    <property type="nucleotide sequence ID" value="NZ_CP025015.1"/>
</dbReference>
<keyword evidence="2" id="KW-0614">Plasmid</keyword>
<gene>
    <name evidence="2" type="ORF">CUJ84_pRLN3000578</name>
</gene>
<sequence length="132" mass="14550">MPIGANAGQNLTEPKEKPPNGGVLPLAFYKASNRSCGGRRSEAAGSTAGLAFERLRRNFDAEVHLPADISRKFLSAALLWAVDNKVDFGLFHEASEIIIAHFGGDEIYLPSRWSDKRWHIGLEDKEPFDPSD</sequence>
<organism evidence="2 3">
    <name type="scientific">Rhizobium leguminosarum</name>
    <dbReference type="NCBI Taxonomy" id="384"/>
    <lineage>
        <taxon>Bacteria</taxon>
        <taxon>Pseudomonadati</taxon>
        <taxon>Pseudomonadota</taxon>
        <taxon>Alphaproteobacteria</taxon>
        <taxon>Hyphomicrobiales</taxon>
        <taxon>Rhizobiaceae</taxon>
        <taxon>Rhizobium/Agrobacterium group</taxon>
        <taxon>Rhizobium</taxon>
    </lineage>
</organism>
<protein>
    <submittedName>
        <fullName evidence="2">Uncharacterized protein</fullName>
    </submittedName>
</protein>
<reference evidence="2 3" key="1">
    <citation type="submission" date="2017-11" db="EMBL/GenBank/DDBJ databases">
        <title>Complete genome of Rhizobium leguminosarum Norway, an ineffective micro-symbiont.</title>
        <authorList>
            <person name="Hoffrichter A."/>
            <person name="Liang J."/>
            <person name="Brachmann A."/>
            <person name="Marin M."/>
        </authorList>
    </citation>
    <scope>NUCLEOTIDE SEQUENCE [LARGE SCALE GENOMIC DNA]</scope>
    <source>
        <strain evidence="2 3">Norway</strain>
        <plasmid evidence="3">Plasmid prln3</plasmid>
    </source>
</reference>
<feature type="region of interest" description="Disordered" evidence="1">
    <location>
        <begin position="1"/>
        <end position="21"/>
    </location>
</feature>
<evidence type="ECO:0000313" key="3">
    <source>
        <dbReference type="Proteomes" id="UP000238523"/>
    </source>
</evidence>
<dbReference type="AlphaFoldDB" id="A0A2K9ZHH2"/>
<proteinExistence type="predicted"/>
<accession>A0A2K9ZHH2</accession>
<dbReference type="Proteomes" id="UP000238523">
    <property type="component" value="Plasmid pRLN3"/>
</dbReference>
<geneLocation type="plasmid" evidence="3">
    <name>prln3</name>
</geneLocation>
<name>A0A2K9ZHH2_RHILE</name>
<evidence type="ECO:0000313" key="2">
    <source>
        <dbReference type="EMBL" id="AUW47685.1"/>
    </source>
</evidence>